<comment type="caution">
    <text evidence="2">The sequence shown here is derived from an EMBL/GenBank/DDBJ whole genome shotgun (WGS) entry which is preliminary data.</text>
</comment>
<evidence type="ECO:0000313" key="3">
    <source>
        <dbReference type="Proteomes" id="UP000327157"/>
    </source>
</evidence>
<reference evidence="3" key="2">
    <citation type="submission" date="2019-10" db="EMBL/GenBank/DDBJ databases">
        <title>A de novo genome assembly of a pear dwarfing rootstock.</title>
        <authorList>
            <person name="Wang F."/>
            <person name="Wang J."/>
            <person name="Li S."/>
            <person name="Zhang Y."/>
            <person name="Fang M."/>
            <person name="Ma L."/>
            <person name="Zhao Y."/>
            <person name="Jiang S."/>
        </authorList>
    </citation>
    <scope>NUCLEOTIDE SEQUENCE [LARGE SCALE GENOMIC DNA]</scope>
</reference>
<keyword evidence="3" id="KW-1185">Reference proteome</keyword>
<evidence type="ECO:0000313" key="2">
    <source>
        <dbReference type="EMBL" id="KAB2599783.1"/>
    </source>
</evidence>
<name>A0A5N5FAF9_9ROSA</name>
<sequence length="51" mass="5759">MESLSSPMDFPQTVEMAAAVRGLLSVSFSALAPLGLSENLIVQVYRFRWWR</sequence>
<dbReference type="Proteomes" id="UP000327157">
    <property type="component" value="Chromosome 13"/>
</dbReference>
<organism evidence="2 3">
    <name type="scientific">Pyrus ussuriensis x Pyrus communis</name>
    <dbReference type="NCBI Taxonomy" id="2448454"/>
    <lineage>
        <taxon>Eukaryota</taxon>
        <taxon>Viridiplantae</taxon>
        <taxon>Streptophyta</taxon>
        <taxon>Embryophyta</taxon>
        <taxon>Tracheophyta</taxon>
        <taxon>Spermatophyta</taxon>
        <taxon>Magnoliopsida</taxon>
        <taxon>eudicotyledons</taxon>
        <taxon>Gunneridae</taxon>
        <taxon>Pentapetalae</taxon>
        <taxon>rosids</taxon>
        <taxon>fabids</taxon>
        <taxon>Rosales</taxon>
        <taxon>Rosaceae</taxon>
        <taxon>Amygdaloideae</taxon>
        <taxon>Maleae</taxon>
        <taxon>Pyrus</taxon>
    </lineage>
</organism>
<dbReference type="AlphaFoldDB" id="A0A5N5FAF9"/>
<keyword evidence="1" id="KW-0812">Transmembrane</keyword>
<feature type="transmembrane region" description="Helical" evidence="1">
    <location>
        <begin position="20"/>
        <end position="42"/>
    </location>
</feature>
<keyword evidence="1" id="KW-1133">Transmembrane helix</keyword>
<keyword evidence="1" id="KW-0472">Membrane</keyword>
<dbReference type="EMBL" id="SMOL01000753">
    <property type="protein sequence ID" value="KAB2599783.1"/>
    <property type="molecule type" value="Genomic_DNA"/>
</dbReference>
<proteinExistence type="predicted"/>
<reference evidence="2 3" key="3">
    <citation type="submission" date="2019-11" db="EMBL/GenBank/DDBJ databases">
        <title>A de novo genome assembly of a pear dwarfing rootstock.</title>
        <authorList>
            <person name="Wang F."/>
            <person name="Wang J."/>
            <person name="Li S."/>
            <person name="Zhang Y."/>
            <person name="Fang M."/>
            <person name="Ma L."/>
            <person name="Zhao Y."/>
            <person name="Jiang S."/>
        </authorList>
    </citation>
    <scope>NUCLEOTIDE SEQUENCE [LARGE SCALE GENOMIC DNA]</scope>
    <source>
        <strain evidence="2">S2</strain>
        <tissue evidence="2">Leaf</tissue>
    </source>
</reference>
<reference evidence="2 3" key="1">
    <citation type="submission" date="2019-09" db="EMBL/GenBank/DDBJ databases">
        <authorList>
            <person name="Ou C."/>
        </authorList>
    </citation>
    <scope>NUCLEOTIDE SEQUENCE [LARGE SCALE GENOMIC DNA]</scope>
    <source>
        <strain evidence="2">S2</strain>
        <tissue evidence="2">Leaf</tissue>
    </source>
</reference>
<accession>A0A5N5FAF9</accession>
<protein>
    <submittedName>
        <fullName evidence="2">Uncharacterized protein</fullName>
    </submittedName>
</protein>
<evidence type="ECO:0000256" key="1">
    <source>
        <dbReference type="SAM" id="Phobius"/>
    </source>
</evidence>
<gene>
    <name evidence="2" type="ORF">D8674_010054</name>
</gene>